<evidence type="ECO:0000256" key="2">
    <source>
        <dbReference type="PIRSR" id="PIRSR000137-1"/>
    </source>
</evidence>
<dbReference type="GO" id="GO:0016614">
    <property type="term" value="F:oxidoreductase activity, acting on CH-OH group of donors"/>
    <property type="evidence" value="ECO:0007669"/>
    <property type="project" value="InterPro"/>
</dbReference>
<proteinExistence type="inferred from homology"/>
<comment type="caution">
    <text evidence="5">The sequence shown here is derived from an EMBL/GenBank/DDBJ whole genome shotgun (WGS) entry which is preliminary data.</text>
</comment>
<dbReference type="PROSITE" id="PS00624">
    <property type="entry name" value="GMC_OXRED_2"/>
    <property type="match status" value="1"/>
</dbReference>
<dbReference type="Pfam" id="PF00732">
    <property type="entry name" value="GMC_oxred_N"/>
    <property type="match status" value="1"/>
</dbReference>
<feature type="active site" description="Proton donor" evidence="2">
    <location>
        <position position="504"/>
    </location>
</feature>
<feature type="binding site" evidence="3">
    <location>
        <begin position="543"/>
        <end position="544"/>
    </location>
    <ligand>
        <name>FAD</name>
        <dbReference type="ChEBI" id="CHEBI:57692"/>
    </ligand>
</feature>
<feature type="active site" description="Proton acceptor" evidence="2">
    <location>
        <position position="542"/>
    </location>
</feature>
<feature type="domain" description="Glucose-methanol-choline oxidoreductase N-terminal" evidence="4">
    <location>
        <begin position="276"/>
        <end position="290"/>
    </location>
</feature>
<dbReference type="SUPFAM" id="SSF51905">
    <property type="entry name" value="FAD/NAD(P)-binding domain"/>
    <property type="match status" value="1"/>
</dbReference>
<dbReference type="GO" id="GO:0050660">
    <property type="term" value="F:flavin adenine dinucleotide binding"/>
    <property type="evidence" value="ECO:0007669"/>
    <property type="project" value="InterPro"/>
</dbReference>
<dbReference type="Proteomes" id="UP001172673">
    <property type="component" value="Unassembled WGS sequence"/>
</dbReference>
<dbReference type="PANTHER" id="PTHR11552">
    <property type="entry name" value="GLUCOSE-METHANOL-CHOLINE GMC OXIDOREDUCTASE"/>
    <property type="match status" value="1"/>
</dbReference>
<dbReference type="EMBL" id="JAPDRK010000007">
    <property type="protein sequence ID" value="KAJ9610823.1"/>
    <property type="molecule type" value="Genomic_DNA"/>
</dbReference>
<gene>
    <name evidence="5" type="ORF">H2200_005600</name>
</gene>
<protein>
    <recommendedName>
        <fullName evidence="4">Glucose-methanol-choline oxidoreductase N-terminal domain-containing protein</fullName>
    </recommendedName>
</protein>
<dbReference type="InterPro" id="IPR000172">
    <property type="entry name" value="GMC_OxRdtase_N"/>
</dbReference>
<accession>A0AA38XCA9</accession>
<dbReference type="Gene3D" id="3.30.560.10">
    <property type="entry name" value="Glucose Oxidase, domain 3"/>
    <property type="match status" value="1"/>
</dbReference>
<sequence length="563" mass="61394">MGDSTASTNDTYDYIIVGGGVSGLVLASRLSRLIPSSDRKQILVLEAGGDPLVTESEHILSSQTAHLARDSPHSYQLTIAPNKNLGGRSVVVPVGKALGGSAVINGGAWTRGSKSDYDLWSRIVKDDDWSYEKLLPYMKRVESMAVREENGVVKDESQHGYDGPVKAVPVRTLWPNRKYPLRDTVQMMWEEAGDKYLVDGNNGDQNGLTELVEVWVDGMRQLPHKVFDLSKIEIRTGSAVQRVTFDESGAEPAANGVDLSTGEHLIALKEVIVAAGAYHSPQILKLSGIGDPQELQKHGIKTILKISEVGKNLMDHLAVGIVWKLKHGERGLAIGSPLFNEPTYFSGWPLDFIRFGPLDNLEKLEPFIKSQEDRDFLLRSDASHVEIVTLYAPMAKYAAKAPLDGNYISTMAGCLTPTSRGSITLQSARVGDPPVIDVNFVDTEVDKFILREAIRKAAAVHLGTEVGKSFISHELPPEGYVAIADATDEELNKRIADLGYSFDHPMGSCSMGKVVDSHCRVFGVKGLRVVDASVFPIPISCHPQAAVYATAERVAEWIGRGEQ</sequence>
<dbReference type="Pfam" id="PF05199">
    <property type="entry name" value="GMC_oxred_C"/>
    <property type="match status" value="1"/>
</dbReference>
<keyword evidence="3" id="KW-0274">FAD</keyword>
<dbReference type="SUPFAM" id="SSF54373">
    <property type="entry name" value="FAD-linked reductases, C-terminal domain"/>
    <property type="match status" value="1"/>
</dbReference>
<evidence type="ECO:0000259" key="4">
    <source>
        <dbReference type="PROSITE" id="PS00624"/>
    </source>
</evidence>
<feature type="binding site" evidence="3">
    <location>
        <position position="240"/>
    </location>
    <ligand>
        <name>FAD</name>
        <dbReference type="ChEBI" id="CHEBI:57692"/>
    </ligand>
</feature>
<dbReference type="PANTHER" id="PTHR11552:SF123">
    <property type="entry name" value="GMC OXIDOREDUCTASE (AFU_ORTHOLOGUE AFUA_2G01770)-RELATED"/>
    <property type="match status" value="1"/>
</dbReference>
<evidence type="ECO:0000313" key="5">
    <source>
        <dbReference type="EMBL" id="KAJ9610823.1"/>
    </source>
</evidence>
<comment type="cofactor">
    <cofactor evidence="3">
        <name>FAD</name>
        <dbReference type="ChEBI" id="CHEBI:57692"/>
    </cofactor>
</comment>
<evidence type="ECO:0000256" key="1">
    <source>
        <dbReference type="ARBA" id="ARBA00010790"/>
    </source>
</evidence>
<evidence type="ECO:0000256" key="3">
    <source>
        <dbReference type="PIRSR" id="PIRSR000137-2"/>
    </source>
</evidence>
<keyword evidence="6" id="KW-1185">Reference proteome</keyword>
<dbReference type="InterPro" id="IPR036188">
    <property type="entry name" value="FAD/NAD-bd_sf"/>
</dbReference>
<evidence type="ECO:0000313" key="6">
    <source>
        <dbReference type="Proteomes" id="UP001172673"/>
    </source>
</evidence>
<comment type="similarity">
    <text evidence="1">Belongs to the GMC oxidoreductase family.</text>
</comment>
<dbReference type="AlphaFoldDB" id="A0AA38XCA9"/>
<organism evidence="5 6">
    <name type="scientific">Cladophialophora chaetospira</name>
    <dbReference type="NCBI Taxonomy" id="386627"/>
    <lineage>
        <taxon>Eukaryota</taxon>
        <taxon>Fungi</taxon>
        <taxon>Dikarya</taxon>
        <taxon>Ascomycota</taxon>
        <taxon>Pezizomycotina</taxon>
        <taxon>Eurotiomycetes</taxon>
        <taxon>Chaetothyriomycetidae</taxon>
        <taxon>Chaetothyriales</taxon>
        <taxon>Herpotrichiellaceae</taxon>
        <taxon>Cladophialophora</taxon>
    </lineage>
</organism>
<dbReference type="InterPro" id="IPR007867">
    <property type="entry name" value="GMC_OxRtase_C"/>
</dbReference>
<reference evidence="5" key="1">
    <citation type="submission" date="2022-10" db="EMBL/GenBank/DDBJ databases">
        <title>Culturing micro-colonial fungi from biological soil crusts in the Mojave desert and describing Neophaeococcomyces mojavensis, and introducing the new genera and species Taxawa tesnikishii.</title>
        <authorList>
            <person name="Kurbessoian T."/>
            <person name="Stajich J.E."/>
        </authorList>
    </citation>
    <scope>NUCLEOTIDE SEQUENCE</scope>
    <source>
        <strain evidence="5">TK_41</strain>
    </source>
</reference>
<name>A0AA38XCA9_9EURO</name>
<dbReference type="PIRSF" id="PIRSF000137">
    <property type="entry name" value="Alcohol_oxidase"/>
    <property type="match status" value="1"/>
</dbReference>
<dbReference type="InterPro" id="IPR012132">
    <property type="entry name" value="GMC_OxRdtase"/>
</dbReference>
<dbReference type="Gene3D" id="3.50.50.60">
    <property type="entry name" value="FAD/NAD(P)-binding domain"/>
    <property type="match status" value="1"/>
</dbReference>
<keyword evidence="3" id="KW-0285">Flavoprotein</keyword>